<dbReference type="AlphaFoldDB" id="A0A6J4REZ0"/>
<protein>
    <submittedName>
        <fullName evidence="1">Uncharacterized protein</fullName>
    </submittedName>
</protein>
<accession>A0A6J4REZ0</accession>
<dbReference type="EMBL" id="CADCVF010000077">
    <property type="protein sequence ID" value="CAA9468036.1"/>
    <property type="molecule type" value="Genomic_DNA"/>
</dbReference>
<proteinExistence type="predicted"/>
<sequence>DAAQRGLENLQNARGGGPRPVGAALLLRPGVLEIV</sequence>
<gene>
    <name evidence="1" type="ORF">AVDCRST_MAG58-3740</name>
</gene>
<reference evidence="1" key="1">
    <citation type="submission" date="2020-02" db="EMBL/GenBank/DDBJ databases">
        <authorList>
            <person name="Meier V. D."/>
        </authorList>
    </citation>
    <scope>NUCLEOTIDE SEQUENCE</scope>
    <source>
        <strain evidence="1">AVDCRST_MAG58</strain>
    </source>
</reference>
<name>A0A6J4REZ0_9ACTN</name>
<feature type="non-terminal residue" evidence="1">
    <location>
        <position position="1"/>
    </location>
</feature>
<evidence type="ECO:0000313" key="1">
    <source>
        <dbReference type="EMBL" id="CAA9468036.1"/>
    </source>
</evidence>
<feature type="non-terminal residue" evidence="1">
    <location>
        <position position="35"/>
    </location>
</feature>
<organism evidence="1">
    <name type="scientific">uncultured Rubrobacteraceae bacterium</name>
    <dbReference type="NCBI Taxonomy" id="349277"/>
    <lineage>
        <taxon>Bacteria</taxon>
        <taxon>Bacillati</taxon>
        <taxon>Actinomycetota</taxon>
        <taxon>Rubrobacteria</taxon>
        <taxon>Rubrobacterales</taxon>
        <taxon>Rubrobacteraceae</taxon>
        <taxon>environmental samples</taxon>
    </lineage>
</organism>